<dbReference type="Proteomes" id="UP001189429">
    <property type="component" value="Unassembled WGS sequence"/>
</dbReference>
<evidence type="ECO:0000313" key="3">
    <source>
        <dbReference type="Proteomes" id="UP001189429"/>
    </source>
</evidence>
<feature type="region of interest" description="Disordered" evidence="1">
    <location>
        <begin position="235"/>
        <end position="257"/>
    </location>
</feature>
<feature type="compositionally biased region" description="Basic residues" evidence="1">
    <location>
        <begin position="47"/>
        <end position="56"/>
    </location>
</feature>
<feature type="compositionally biased region" description="Basic and acidic residues" evidence="1">
    <location>
        <begin position="57"/>
        <end position="67"/>
    </location>
</feature>
<accession>A0ABN9TE36</accession>
<keyword evidence="3" id="KW-1185">Reference proteome</keyword>
<evidence type="ECO:0000256" key="1">
    <source>
        <dbReference type="SAM" id="MobiDB-lite"/>
    </source>
</evidence>
<feature type="compositionally biased region" description="Basic residues" evidence="1">
    <location>
        <begin position="248"/>
        <end position="257"/>
    </location>
</feature>
<reference evidence="2" key="1">
    <citation type="submission" date="2023-10" db="EMBL/GenBank/DDBJ databases">
        <authorList>
            <person name="Chen Y."/>
            <person name="Shah S."/>
            <person name="Dougan E. K."/>
            <person name="Thang M."/>
            <person name="Chan C."/>
        </authorList>
    </citation>
    <scope>NUCLEOTIDE SEQUENCE [LARGE SCALE GENOMIC DNA]</scope>
</reference>
<feature type="region of interest" description="Disordered" evidence="1">
    <location>
        <begin position="35"/>
        <end position="67"/>
    </location>
</feature>
<gene>
    <name evidence="2" type="ORF">PCOR1329_LOCUS38165</name>
</gene>
<name>A0ABN9TE36_9DINO</name>
<sequence>MQVAAGREGVLPHPLGGRKACRDCANCAEFGIGAEQVPTTAREAGRRARGPRRRAKASGEEESKEEVVLDPVPPFLSVLRPLGGALGEAPAMAAAAAHAESADRVDGALDEHGAFTAELRETRARPQAAAGAAEEASAAIAEAEGRAQARAEERDGLALAEVECRLQDRAEERDRLALALEDVRGRYAAALENLVGPSVGDPKSNVAEAGAAMEPALVPADVGGEEFQGIDRALDLSKGPSFSDPSSRRRRPGVGGG</sequence>
<evidence type="ECO:0000313" key="2">
    <source>
        <dbReference type="EMBL" id="CAK0843993.1"/>
    </source>
</evidence>
<protein>
    <submittedName>
        <fullName evidence="2">Uncharacterized protein</fullName>
    </submittedName>
</protein>
<proteinExistence type="predicted"/>
<dbReference type="EMBL" id="CAUYUJ010014621">
    <property type="protein sequence ID" value="CAK0843993.1"/>
    <property type="molecule type" value="Genomic_DNA"/>
</dbReference>
<comment type="caution">
    <text evidence="2">The sequence shown here is derived from an EMBL/GenBank/DDBJ whole genome shotgun (WGS) entry which is preliminary data.</text>
</comment>
<organism evidence="2 3">
    <name type="scientific">Prorocentrum cordatum</name>
    <dbReference type="NCBI Taxonomy" id="2364126"/>
    <lineage>
        <taxon>Eukaryota</taxon>
        <taxon>Sar</taxon>
        <taxon>Alveolata</taxon>
        <taxon>Dinophyceae</taxon>
        <taxon>Prorocentrales</taxon>
        <taxon>Prorocentraceae</taxon>
        <taxon>Prorocentrum</taxon>
    </lineage>
</organism>